<dbReference type="InterPro" id="IPR032622">
    <property type="entry name" value="UCP01524_HTH"/>
</dbReference>
<dbReference type="Gene3D" id="1.10.10.10">
    <property type="entry name" value="Winged helix-like DNA-binding domain superfamily/Winged helix DNA-binding domain"/>
    <property type="match status" value="1"/>
</dbReference>
<dbReference type="EMBL" id="JACJFM010000003">
    <property type="protein sequence ID" value="MBB1485638.1"/>
    <property type="molecule type" value="Genomic_DNA"/>
</dbReference>
<organism evidence="4 5">
    <name type="scientific">Oceanospirillum sediminis</name>
    <dbReference type="NCBI Taxonomy" id="2760088"/>
    <lineage>
        <taxon>Bacteria</taxon>
        <taxon>Pseudomonadati</taxon>
        <taxon>Pseudomonadota</taxon>
        <taxon>Gammaproteobacteria</taxon>
        <taxon>Oceanospirillales</taxon>
        <taxon>Oceanospirillaceae</taxon>
        <taxon>Oceanospirillum</taxon>
    </lineage>
</organism>
<evidence type="ECO:0000313" key="4">
    <source>
        <dbReference type="EMBL" id="MBB1485638.1"/>
    </source>
</evidence>
<gene>
    <name evidence="4" type="ORF">H4O21_03325</name>
</gene>
<dbReference type="Pfam" id="PF09940">
    <property type="entry name" value="DUF2172"/>
    <property type="match status" value="1"/>
</dbReference>
<evidence type="ECO:0000259" key="2">
    <source>
        <dbReference type="Pfam" id="PF16221"/>
    </source>
</evidence>
<dbReference type="SUPFAM" id="SSF53187">
    <property type="entry name" value="Zn-dependent exopeptidases"/>
    <property type="match status" value="1"/>
</dbReference>
<dbReference type="InterPro" id="IPR032589">
    <property type="entry name" value="DUF4910"/>
</dbReference>
<comment type="caution">
    <text evidence="4">The sequence shown here is derived from an EMBL/GenBank/DDBJ whole genome shotgun (WGS) entry which is preliminary data.</text>
</comment>
<name>A0A839IL14_9GAMM</name>
<dbReference type="AlphaFoldDB" id="A0A839IL14"/>
<dbReference type="Gene3D" id="3.40.630.10">
    <property type="entry name" value="Zn peptidases"/>
    <property type="match status" value="1"/>
</dbReference>
<sequence length="453" mass="51655">MNIQAQSVKHIRSNKQPSQIGGFKLHNLYRHCSQLFGINRSLTGSGVRETLNYIKHQHPDLKIISFQSGDKAFDWTIPDEWNIQDAYIECIETGKKVVDFKKNNLHVVSYSIPVNKHMSFKELDQYLHSIPDQPDAIPYISSYYSPRWGFCLSNNQRQELRANPDRKYSVHIDSTLQPGEMNIGELVIPGESEEEIVISTYICHPSMANNELSGPSVAIELAHWVKQLTKKKYTYRFLFLVETIGSIAYLSKNLKQMKKNVKAGFVLTCIGDEGDYSIVHSRQGNNYADRVAQYAIKEFTQQPSIYSFLERGSDERQYCAPGVDLPFCTISRTKFGEYPEYHTSLDNLSFISEEGLQGGYNFALLCLKLIEKNDYYISNTICEPQLGKRGLYPTLSTKKTKNIVRNMMDLIAYSDGKNDIIHIGEKAKITPSSILEELNKLLKANLLKKSAET</sequence>
<dbReference type="Pfam" id="PF16254">
    <property type="entry name" value="DUF4910"/>
    <property type="match status" value="1"/>
</dbReference>
<feature type="domain" description="DUF2172" evidence="1">
    <location>
        <begin position="80"/>
        <end position="175"/>
    </location>
</feature>
<feature type="domain" description="DUF4910" evidence="3">
    <location>
        <begin position="29"/>
        <end position="373"/>
    </location>
</feature>
<evidence type="ECO:0000313" key="5">
    <source>
        <dbReference type="Proteomes" id="UP000565262"/>
    </source>
</evidence>
<dbReference type="Proteomes" id="UP000565262">
    <property type="component" value="Unassembled WGS sequence"/>
</dbReference>
<dbReference type="Gene3D" id="3.50.30.90">
    <property type="match status" value="1"/>
</dbReference>
<keyword evidence="5" id="KW-1185">Reference proteome</keyword>
<protein>
    <submittedName>
        <fullName evidence="4">DUF4910 domain-containing protein</fullName>
    </submittedName>
</protein>
<reference evidence="4 5" key="1">
    <citation type="submission" date="2020-08" db="EMBL/GenBank/DDBJ databases">
        <title>Oceanospirillum sp. nov. isolated from marine sediment.</title>
        <authorList>
            <person name="Ji X."/>
        </authorList>
    </citation>
    <scope>NUCLEOTIDE SEQUENCE [LARGE SCALE GENOMIC DNA]</scope>
    <source>
        <strain evidence="4 5">D5</strain>
    </source>
</reference>
<evidence type="ECO:0000259" key="1">
    <source>
        <dbReference type="Pfam" id="PF09940"/>
    </source>
</evidence>
<dbReference type="InterPro" id="IPR036388">
    <property type="entry name" value="WH-like_DNA-bd_sf"/>
</dbReference>
<accession>A0A839IL14</accession>
<dbReference type="Pfam" id="PF16221">
    <property type="entry name" value="HTH_47"/>
    <property type="match status" value="1"/>
</dbReference>
<feature type="domain" description="UCP01524 winged helix-turn-helix" evidence="2">
    <location>
        <begin position="379"/>
        <end position="448"/>
    </location>
</feature>
<dbReference type="PIRSF" id="PIRSF015244">
    <property type="entry name" value="UCP015244"/>
    <property type="match status" value="1"/>
</dbReference>
<dbReference type="InterPro" id="IPR032610">
    <property type="entry name" value="DUF2172"/>
</dbReference>
<proteinExistence type="predicted"/>
<dbReference type="InterPro" id="IPR012353">
    <property type="entry name" value="UCP015244"/>
</dbReference>
<evidence type="ECO:0000259" key="3">
    <source>
        <dbReference type="Pfam" id="PF16254"/>
    </source>
</evidence>